<protein>
    <submittedName>
        <fullName evidence="1">Uncharacterized protein</fullName>
    </submittedName>
</protein>
<organism evidence="1 2">
    <name type="scientific">Thermoproteota archaeon</name>
    <dbReference type="NCBI Taxonomy" id="2056631"/>
    <lineage>
        <taxon>Archaea</taxon>
        <taxon>Thermoproteota</taxon>
    </lineage>
</organism>
<sequence length="116" mass="12670">GVKNPKKDWETQTIAAADAYKEGVQAAISEGRFEKGVRKAGTEKWKKKATTLGVTRWGPGVAAAREAYERGFAPYRDIIERLDLPPRRPKGDPGNIDRVRVIAMALHEAKVKGAGA</sequence>
<name>A0A497EYJ4_9CREN</name>
<proteinExistence type="predicted"/>
<dbReference type="Proteomes" id="UP000269499">
    <property type="component" value="Unassembled WGS sequence"/>
</dbReference>
<accession>A0A497EYJ4</accession>
<evidence type="ECO:0000313" key="2">
    <source>
        <dbReference type="Proteomes" id="UP000269499"/>
    </source>
</evidence>
<comment type="caution">
    <text evidence="1">The sequence shown here is derived from an EMBL/GenBank/DDBJ whole genome shotgun (WGS) entry which is preliminary data.</text>
</comment>
<feature type="non-terminal residue" evidence="1">
    <location>
        <position position="1"/>
    </location>
</feature>
<dbReference type="AlphaFoldDB" id="A0A497EYJ4"/>
<gene>
    <name evidence="1" type="ORF">DRJ26_04735</name>
</gene>
<reference evidence="1 2" key="1">
    <citation type="submission" date="2018-06" db="EMBL/GenBank/DDBJ databases">
        <title>Extensive metabolic versatility and redundancy in microbially diverse, dynamic hydrothermal sediments.</title>
        <authorList>
            <person name="Dombrowski N."/>
            <person name="Teske A."/>
            <person name="Baker B.J."/>
        </authorList>
    </citation>
    <scope>NUCLEOTIDE SEQUENCE [LARGE SCALE GENOMIC DNA]</scope>
    <source>
        <strain evidence="1">B20_G2</strain>
    </source>
</reference>
<dbReference type="EMBL" id="QMRA01000117">
    <property type="protein sequence ID" value="RLE52464.1"/>
    <property type="molecule type" value="Genomic_DNA"/>
</dbReference>
<evidence type="ECO:0000313" key="1">
    <source>
        <dbReference type="EMBL" id="RLE52464.1"/>
    </source>
</evidence>